<dbReference type="GO" id="GO:0099631">
    <property type="term" value="C:postsynaptic endocytic zone cytoplasmic component"/>
    <property type="evidence" value="ECO:0007669"/>
    <property type="project" value="TreeGrafter"/>
</dbReference>
<comment type="similarity">
    <text evidence="2 6">Belongs to the clathrin light chain family.</text>
</comment>
<comment type="function">
    <text evidence="6">Clathrin is the major protein of the polyhedral coat of coated pits and vesicles.</text>
</comment>
<dbReference type="GO" id="GO:0030130">
    <property type="term" value="C:clathrin coat of trans-Golgi network vesicle"/>
    <property type="evidence" value="ECO:0007669"/>
    <property type="project" value="InterPro"/>
</dbReference>
<evidence type="ECO:0000256" key="6">
    <source>
        <dbReference type="RuleBase" id="RU363137"/>
    </source>
</evidence>
<keyword evidence="3 6" id="KW-0472">Membrane</keyword>
<dbReference type="InterPro" id="IPR000996">
    <property type="entry name" value="Clathrin_L-chain"/>
</dbReference>
<sequence>MDFGDDFAAKEEVDPAAEFLAREQSALGDLEAEITGGSASGSATAATTDDGGLGELLGGGAGSTSTGDVLGNDLLSAGGAGLESSTGSFEVIGGESNEPVGISGPPPSREEPEKIRKWREEQKQRLEEKDLEEERKKEELRQQSKKELDDWLRQIGESISKTKLSSRNAEKQAATLENGSIEPGTEWERIAKLCDFNPKVNKAGKDVSRMRSIYLHLKQNPIQVQKST</sequence>
<evidence type="ECO:0000313" key="9">
    <source>
        <dbReference type="RefSeq" id="XP_017022775.1"/>
    </source>
</evidence>
<protein>
    <recommendedName>
        <fullName evidence="6">Clathrin light chain</fullName>
    </recommendedName>
</protein>
<dbReference type="GO" id="GO:0005198">
    <property type="term" value="F:structural molecule activity"/>
    <property type="evidence" value="ECO:0007669"/>
    <property type="project" value="InterPro"/>
</dbReference>
<dbReference type="PANTHER" id="PTHR10639">
    <property type="entry name" value="CLATHRIN LIGHT CHAIN"/>
    <property type="match status" value="1"/>
</dbReference>
<dbReference type="GO" id="GO:0072583">
    <property type="term" value="P:clathrin-dependent endocytosis"/>
    <property type="evidence" value="ECO:0007669"/>
    <property type="project" value="TreeGrafter"/>
</dbReference>
<dbReference type="GO" id="GO:0030132">
    <property type="term" value="C:clathrin coat of coated pit"/>
    <property type="evidence" value="ECO:0007669"/>
    <property type="project" value="InterPro"/>
</dbReference>
<proteinExistence type="inferred from homology"/>
<gene>
    <name evidence="9" type="primary">Clc</name>
</gene>
<dbReference type="Proteomes" id="UP001652661">
    <property type="component" value="Chromosome 3L"/>
</dbReference>
<keyword evidence="5 6" id="KW-0968">Cytoplasmic vesicle</keyword>
<dbReference type="GO" id="GO:0006886">
    <property type="term" value="P:intracellular protein transport"/>
    <property type="evidence" value="ECO:0007669"/>
    <property type="project" value="InterPro"/>
</dbReference>
<dbReference type="OMA" id="FYENYNT"/>
<reference evidence="9" key="1">
    <citation type="submission" date="2025-08" db="UniProtKB">
        <authorList>
            <consortium name="RefSeq"/>
        </authorList>
    </citation>
    <scope>IDENTIFICATION</scope>
    <source>
        <strain evidence="9">14028-0561.14</strain>
        <tissue evidence="9">Whole fly</tissue>
    </source>
</reference>
<dbReference type="GO" id="GO:0030672">
    <property type="term" value="C:synaptic vesicle membrane"/>
    <property type="evidence" value="ECO:0007669"/>
    <property type="project" value="TreeGrafter"/>
</dbReference>
<keyword evidence="4 6" id="KW-0168">Coated pit</keyword>
<dbReference type="AlphaFoldDB" id="A0A6P4IJ38"/>
<organism evidence="8 9">
    <name type="scientific">Drosophila kikkawai</name>
    <name type="common">Fruit fly</name>
    <dbReference type="NCBI Taxonomy" id="30033"/>
    <lineage>
        <taxon>Eukaryota</taxon>
        <taxon>Metazoa</taxon>
        <taxon>Ecdysozoa</taxon>
        <taxon>Arthropoda</taxon>
        <taxon>Hexapoda</taxon>
        <taxon>Insecta</taxon>
        <taxon>Pterygota</taxon>
        <taxon>Neoptera</taxon>
        <taxon>Endopterygota</taxon>
        <taxon>Diptera</taxon>
        <taxon>Brachycera</taxon>
        <taxon>Muscomorpha</taxon>
        <taxon>Ephydroidea</taxon>
        <taxon>Drosophilidae</taxon>
        <taxon>Drosophila</taxon>
        <taxon>Sophophora</taxon>
    </lineage>
</organism>
<evidence type="ECO:0000256" key="7">
    <source>
        <dbReference type="SAM" id="MobiDB-lite"/>
    </source>
</evidence>
<evidence type="ECO:0000256" key="4">
    <source>
        <dbReference type="ARBA" id="ARBA00023176"/>
    </source>
</evidence>
<keyword evidence="8" id="KW-1185">Reference proteome</keyword>
<name>A0A6P4IJ38_DROKI</name>
<accession>A0A6P4IJ38</accession>
<evidence type="ECO:0000256" key="1">
    <source>
        <dbReference type="ARBA" id="ARBA00004180"/>
    </source>
</evidence>
<evidence type="ECO:0000256" key="2">
    <source>
        <dbReference type="ARBA" id="ARBA00005263"/>
    </source>
</evidence>
<dbReference type="Pfam" id="PF01086">
    <property type="entry name" value="Clathrin_lg_ch"/>
    <property type="match status" value="1"/>
</dbReference>
<feature type="region of interest" description="Disordered" evidence="7">
    <location>
        <begin position="31"/>
        <end position="145"/>
    </location>
</feature>
<dbReference type="PANTHER" id="PTHR10639:SF7">
    <property type="entry name" value="CLATHRIN LIGHT CHAIN"/>
    <property type="match status" value="1"/>
</dbReference>
<dbReference type="PROSITE" id="PS00581">
    <property type="entry name" value="CLATHRIN_LIGHT_CHN_2"/>
    <property type="match status" value="1"/>
</dbReference>
<dbReference type="RefSeq" id="XP_017022775.1">
    <property type="nucleotide sequence ID" value="XM_017167286.2"/>
</dbReference>
<feature type="compositionally biased region" description="Basic and acidic residues" evidence="7">
    <location>
        <begin position="108"/>
        <end position="145"/>
    </location>
</feature>
<dbReference type="GO" id="GO:0032050">
    <property type="term" value="F:clathrin heavy chain binding"/>
    <property type="evidence" value="ECO:0007669"/>
    <property type="project" value="TreeGrafter"/>
</dbReference>
<evidence type="ECO:0000313" key="8">
    <source>
        <dbReference type="Proteomes" id="UP001652661"/>
    </source>
</evidence>
<feature type="compositionally biased region" description="Gly residues" evidence="7">
    <location>
        <begin position="51"/>
        <end position="62"/>
    </location>
</feature>
<evidence type="ECO:0000256" key="5">
    <source>
        <dbReference type="ARBA" id="ARBA00023329"/>
    </source>
</evidence>
<feature type="compositionally biased region" description="Low complexity" evidence="7">
    <location>
        <begin position="35"/>
        <end position="50"/>
    </location>
</feature>
<dbReference type="OrthoDB" id="5512at2759"/>
<evidence type="ECO:0000256" key="3">
    <source>
        <dbReference type="ARBA" id="ARBA00023136"/>
    </source>
</evidence>
<comment type="subcellular location">
    <subcellularLocation>
        <location evidence="1 6">Cytoplasmic vesicle membrane</location>
        <topology evidence="1 6">Peripheral membrane protein</topology>
        <orientation evidence="1 6">Cytoplasmic side</orientation>
    </subcellularLocation>
    <subcellularLocation>
        <location evidence="6">Membrane</location>
        <location evidence="6">Coated pit</location>
        <topology evidence="6">Peripheral membrane protein</topology>
        <orientation evidence="6">Cytoplasmic side</orientation>
    </subcellularLocation>
    <text evidence="6">Cytoplasmic face of coated pits and vesicles.</text>
</comment>